<keyword evidence="10" id="KW-0804">Transcription</keyword>
<evidence type="ECO:0000313" key="15">
    <source>
        <dbReference type="EMBL" id="KAL0969318.1"/>
    </source>
</evidence>
<keyword evidence="5" id="KW-0677">Repeat</keyword>
<evidence type="ECO:0000256" key="10">
    <source>
        <dbReference type="ARBA" id="ARBA00023163"/>
    </source>
</evidence>
<feature type="domain" description="C2H2-type" evidence="14">
    <location>
        <begin position="680"/>
        <end position="708"/>
    </location>
</feature>
<dbReference type="InterPro" id="IPR013087">
    <property type="entry name" value="Znf_C2H2_type"/>
</dbReference>
<dbReference type="FunFam" id="3.30.160.60:FF:001134">
    <property type="entry name" value="Zinc finger protein 70"/>
    <property type="match status" value="1"/>
</dbReference>
<dbReference type="PANTHER" id="PTHR23226">
    <property type="entry name" value="ZINC FINGER AND SCAN DOMAIN-CONTAINING"/>
    <property type="match status" value="1"/>
</dbReference>
<evidence type="ECO:0000256" key="4">
    <source>
        <dbReference type="ARBA" id="ARBA00022723"/>
    </source>
</evidence>
<evidence type="ECO:0000259" key="14">
    <source>
        <dbReference type="PROSITE" id="PS50157"/>
    </source>
</evidence>
<evidence type="ECO:0000256" key="7">
    <source>
        <dbReference type="ARBA" id="ARBA00022833"/>
    </source>
</evidence>
<evidence type="ECO:0000313" key="16">
    <source>
        <dbReference type="Proteomes" id="UP001557470"/>
    </source>
</evidence>
<evidence type="ECO:0000256" key="6">
    <source>
        <dbReference type="ARBA" id="ARBA00022771"/>
    </source>
</evidence>
<comment type="subcellular location">
    <subcellularLocation>
        <location evidence="2">Nucleus</location>
    </subcellularLocation>
</comment>
<feature type="region of interest" description="Disordered" evidence="13">
    <location>
        <begin position="702"/>
        <end position="742"/>
    </location>
</feature>
<feature type="region of interest" description="Disordered" evidence="13">
    <location>
        <begin position="757"/>
        <end position="810"/>
    </location>
</feature>
<feature type="compositionally biased region" description="Basic and acidic residues" evidence="13">
    <location>
        <begin position="725"/>
        <end position="737"/>
    </location>
</feature>
<keyword evidence="4" id="KW-0479">Metal-binding</keyword>
<comment type="caution">
    <text evidence="15">The sequence shown here is derived from an EMBL/GenBank/DDBJ whole genome shotgun (WGS) entry which is preliminary data.</text>
</comment>
<dbReference type="PROSITE" id="PS50157">
    <property type="entry name" value="ZINC_FINGER_C2H2_2"/>
    <property type="match status" value="5"/>
</dbReference>
<evidence type="ECO:0000256" key="5">
    <source>
        <dbReference type="ARBA" id="ARBA00022737"/>
    </source>
</evidence>
<protein>
    <recommendedName>
        <fullName evidence="14">C2H2-type domain-containing protein</fullName>
    </recommendedName>
</protein>
<evidence type="ECO:0000256" key="9">
    <source>
        <dbReference type="ARBA" id="ARBA00023125"/>
    </source>
</evidence>
<sequence>MAARDDNKMPIPSLPTTAYTSKTAKKKRTISERGVLNKKELDKARAKTRINIGSVAFPRWKDLLALKGMKFDSDLALYLLERYAASPQTVSPPASKYDVIVNIRCLLQLFQFCEVCRQKSLIKTTGNSTCLSVTQHCHSCNHLRIWASNPSAAQPTLSGNGEESRNAQVAEVQVALPHEDADEDLSLDDSDEALLHEDSDEASEMTGSLEMVVTEDQPPRPGGSGPSLVRSKNGNKGASLRRKVPEVAFNRRGETGAKGEGETGAGRRGETETRGEERLETRGEERLETRGEERLETRGEERLATRGEERLASRAEERLASRAEERLASRAEERLASRAEERLASRAEESLASRAEESLASRAEESLASRAEESLATRAEESLASAGSRESLATRAEESLATRAEESLATRAEESLATRAEEEEESEFEEEAESEIDGESESEFDPEEEEEEEDGLTESETDFDLSEKEDGELDGSDSDYDPPEDVLTRGPGRPLQRSTDLDGTKEYKYFRRYASLCPKCGVLYNPKQQYRKCDHKSMIQCPDCGKGCANENGLKSHQSREHKEGVVFPCKFCLKPFKTRLEKKNHQKSHRSKKRNRMFSCSDCPLKFDNATVRNRHLRQHKKHICQICDKEFKKPHLLDRHKLNHSDDKPYKCTVCQRAFAQGSQLKSHLRVHTGERPFQCQLCDKSFNHNVSLKNHVRRYHKPDSGADPDRAAGAEEQGEGTETNRETGKEEEKAGRKKCPQQVQLTFWTEWETWAGGDGDKVQQRKRKRQCSGDAEDEGEMLERQQGSDSDPEEKIVEDSGITGNQV</sequence>
<dbReference type="Gene3D" id="3.30.160.60">
    <property type="entry name" value="Classic Zinc Finger"/>
    <property type="match status" value="4"/>
</dbReference>
<gene>
    <name evidence="15" type="ORF">UPYG_G00225520</name>
</gene>
<reference evidence="15 16" key="1">
    <citation type="submission" date="2024-06" db="EMBL/GenBank/DDBJ databases">
        <authorList>
            <person name="Pan Q."/>
            <person name="Wen M."/>
            <person name="Jouanno E."/>
            <person name="Zahm M."/>
            <person name="Klopp C."/>
            <person name="Cabau C."/>
            <person name="Louis A."/>
            <person name="Berthelot C."/>
            <person name="Parey E."/>
            <person name="Roest Crollius H."/>
            <person name="Montfort J."/>
            <person name="Robinson-Rechavi M."/>
            <person name="Bouchez O."/>
            <person name="Lampietro C."/>
            <person name="Lopez Roques C."/>
            <person name="Donnadieu C."/>
            <person name="Postlethwait J."/>
            <person name="Bobe J."/>
            <person name="Verreycken H."/>
            <person name="Guiguen Y."/>
        </authorList>
    </citation>
    <scope>NUCLEOTIDE SEQUENCE [LARGE SCALE GENOMIC DNA]</scope>
    <source>
        <strain evidence="15">Up_M1</strain>
        <tissue evidence="15">Testis</tissue>
    </source>
</reference>
<dbReference type="GO" id="GO:0008270">
    <property type="term" value="F:zinc ion binding"/>
    <property type="evidence" value="ECO:0007669"/>
    <property type="project" value="UniProtKB-KW"/>
</dbReference>
<keyword evidence="7" id="KW-0862">Zinc</keyword>
<feature type="domain" description="C2H2-type" evidence="14">
    <location>
        <begin position="652"/>
        <end position="679"/>
    </location>
</feature>
<feature type="domain" description="C2H2-type" evidence="14">
    <location>
        <begin position="624"/>
        <end position="651"/>
    </location>
</feature>
<keyword evidence="6 12" id="KW-0863">Zinc-finger</keyword>
<keyword evidence="16" id="KW-1185">Reference proteome</keyword>
<dbReference type="GO" id="GO:0003677">
    <property type="term" value="F:DNA binding"/>
    <property type="evidence" value="ECO:0007669"/>
    <property type="project" value="UniProtKB-KW"/>
</dbReference>
<dbReference type="Proteomes" id="UP001557470">
    <property type="component" value="Unassembled WGS sequence"/>
</dbReference>
<dbReference type="PANTHER" id="PTHR23226:SF416">
    <property type="entry name" value="FI01424P"/>
    <property type="match status" value="1"/>
</dbReference>
<name>A0ABD0WHF2_UMBPY</name>
<evidence type="ECO:0000256" key="3">
    <source>
        <dbReference type="ARBA" id="ARBA00006991"/>
    </source>
</evidence>
<dbReference type="PROSITE" id="PS00028">
    <property type="entry name" value="ZINC_FINGER_C2H2_1"/>
    <property type="match status" value="4"/>
</dbReference>
<proteinExistence type="inferred from homology"/>
<comment type="similarity">
    <text evidence="3">Belongs to the krueppel C2H2-type zinc-finger protein family.</text>
</comment>
<keyword evidence="9" id="KW-0238">DNA-binding</keyword>
<feature type="region of interest" description="Disordered" evidence="13">
    <location>
        <begin position="214"/>
        <end position="328"/>
    </location>
</feature>
<dbReference type="SUPFAM" id="SSF57667">
    <property type="entry name" value="beta-beta-alpha zinc fingers"/>
    <property type="match status" value="3"/>
</dbReference>
<feature type="domain" description="C2H2-type" evidence="14">
    <location>
        <begin position="568"/>
        <end position="595"/>
    </location>
</feature>
<feature type="domain" description="C2H2-type" evidence="14">
    <location>
        <begin position="539"/>
        <end position="562"/>
    </location>
</feature>
<accession>A0ABD0WHF2</accession>
<evidence type="ECO:0000256" key="11">
    <source>
        <dbReference type="ARBA" id="ARBA00023242"/>
    </source>
</evidence>
<dbReference type="FunFam" id="3.30.160.60:FF:002711">
    <property type="entry name" value="Zinc finger protein 16"/>
    <property type="match status" value="1"/>
</dbReference>
<keyword evidence="11" id="KW-0539">Nucleus</keyword>
<feature type="compositionally biased region" description="Basic and acidic residues" evidence="13">
    <location>
        <begin position="395"/>
        <end position="420"/>
    </location>
</feature>
<dbReference type="InterPro" id="IPR036236">
    <property type="entry name" value="Znf_C2H2_sf"/>
</dbReference>
<dbReference type="EMBL" id="JAGEUA010000007">
    <property type="protein sequence ID" value="KAL0969318.1"/>
    <property type="molecule type" value="Genomic_DNA"/>
</dbReference>
<evidence type="ECO:0000256" key="12">
    <source>
        <dbReference type="PROSITE-ProRule" id="PRU00042"/>
    </source>
</evidence>
<feature type="compositionally biased region" description="Basic and acidic residues" evidence="13">
    <location>
        <begin position="704"/>
        <end position="716"/>
    </location>
</feature>
<evidence type="ECO:0000256" key="13">
    <source>
        <dbReference type="SAM" id="MobiDB-lite"/>
    </source>
</evidence>
<feature type="compositionally biased region" description="Acidic residues" evidence="13">
    <location>
        <begin position="421"/>
        <end position="484"/>
    </location>
</feature>
<dbReference type="AlphaFoldDB" id="A0ABD0WHF2"/>
<organism evidence="15 16">
    <name type="scientific">Umbra pygmaea</name>
    <name type="common">Eastern mudminnow</name>
    <dbReference type="NCBI Taxonomy" id="75934"/>
    <lineage>
        <taxon>Eukaryota</taxon>
        <taxon>Metazoa</taxon>
        <taxon>Chordata</taxon>
        <taxon>Craniata</taxon>
        <taxon>Vertebrata</taxon>
        <taxon>Euteleostomi</taxon>
        <taxon>Actinopterygii</taxon>
        <taxon>Neopterygii</taxon>
        <taxon>Teleostei</taxon>
        <taxon>Protacanthopterygii</taxon>
        <taxon>Esociformes</taxon>
        <taxon>Umbridae</taxon>
        <taxon>Umbra</taxon>
    </lineage>
</organism>
<dbReference type="SMART" id="SM00355">
    <property type="entry name" value="ZnF_C2H2"/>
    <property type="match status" value="6"/>
</dbReference>
<dbReference type="GO" id="GO:0005634">
    <property type="term" value="C:nucleus"/>
    <property type="evidence" value="ECO:0007669"/>
    <property type="project" value="UniProtKB-SubCell"/>
</dbReference>
<feature type="compositionally biased region" description="Basic and acidic residues" evidence="13">
    <location>
        <begin position="243"/>
        <end position="328"/>
    </location>
</feature>
<dbReference type="Pfam" id="PF00096">
    <property type="entry name" value="zf-C2H2"/>
    <property type="match status" value="3"/>
</dbReference>
<feature type="region of interest" description="Disordered" evidence="13">
    <location>
        <begin position="340"/>
        <end position="501"/>
    </location>
</feature>
<evidence type="ECO:0000256" key="1">
    <source>
        <dbReference type="ARBA" id="ARBA00003767"/>
    </source>
</evidence>
<keyword evidence="8" id="KW-0805">Transcription regulation</keyword>
<evidence type="ECO:0000256" key="2">
    <source>
        <dbReference type="ARBA" id="ARBA00004123"/>
    </source>
</evidence>
<feature type="compositionally biased region" description="Basic and acidic residues" evidence="13">
    <location>
        <begin position="340"/>
        <end position="381"/>
    </location>
</feature>
<comment type="function">
    <text evidence="1">May be involved in transcriptional regulation.</text>
</comment>
<evidence type="ECO:0000256" key="8">
    <source>
        <dbReference type="ARBA" id="ARBA00023015"/>
    </source>
</evidence>